<dbReference type="Pfam" id="PF00240">
    <property type="entry name" value="ubiquitin"/>
    <property type="match status" value="1"/>
</dbReference>
<dbReference type="InterPro" id="IPR050158">
    <property type="entry name" value="Ubiquitin_ubiquitin-like"/>
</dbReference>
<accession>A0A8H7DBF0</accession>
<dbReference type="PROSITE" id="PS50053">
    <property type="entry name" value="UBIQUITIN_2"/>
    <property type="match status" value="1"/>
</dbReference>
<reference evidence="2" key="1">
    <citation type="submission" date="2020-05" db="EMBL/GenBank/DDBJ databases">
        <title>Mycena genomes resolve the evolution of fungal bioluminescence.</title>
        <authorList>
            <person name="Tsai I.J."/>
        </authorList>
    </citation>
    <scope>NUCLEOTIDE SEQUENCE</scope>
    <source>
        <strain evidence="2">160909Yilan</strain>
    </source>
</reference>
<evidence type="ECO:0000313" key="2">
    <source>
        <dbReference type="EMBL" id="KAF7366612.1"/>
    </source>
</evidence>
<evidence type="ECO:0000313" key="3">
    <source>
        <dbReference type="Proteomes" id="UP000623467"/>
    </source>
</evidence>
<dbReference type="FunFam" id="3.10.20.90:FF:000160">
    <property type="entry name" value="Polyubiquitin-C"/>
    <property type="match status" value="1"/>
</dbReference>
<feature type="domain" description="Ubiquitin-like" evidence="1">
    <location>
        <begin position="275"/>
        <end position="350"/>
    </location>
</feature>
<dbReference type="InterPro" id="IPR019956">
    <property type="entry name" value="Ubiquitin_dom"/>
</dbReference>
<dbReference type="AlphaFoldDB" id="A0A8H7DBF0"/>
<dbReference type="InterPro" id="IPR029071">
    <property type="entry name" value="Ubiquitin-like_domsf"/>
</dbReference>
<sequence>MLSNHSLNTTRTIVAIMGVSQERGRQVNPAHRPSINKPLITRRASLWHGMTAPSTLDPRGLISTGHFACPTTQVPMPSRLAWEPSLLQRHRTMRALSRTTSKKRGGYIMPLFQREALWMSIGGGPCAIKISVGGINAITGGKRDEKPPNGVQDYVVGGKQPWLDGIATEPGVVRQFVAMKLGHGYTIEEQLSETKIGGIQIDVFPSVEGVVEFRRDPTQYRAFVSDQSPRQLDVKPKETLIMTSTEFPTKTLRDLARSAKEPVLSVFYREGPDPCHIYVKTLTGKTLDVPIESSDTIEELKCRIERMENIPTDQQRLIFAGKQLEDGRTLSDYNIQRESTLHLVLRLRGGGYTPLDDGRMGIAAGGKITQKIYEDTVSPVVYDEENPHRVFIHTVSPAAWEMITGVVCPVTPITPELYKAHDYPWFELYDEHLSTVHHSGAFSTVRSIFKLDNAPLPSYDLLDPRSPPNCPRHSERKGTCVARPCGHPACAECFGESIMNGLKCMVCTKAVQKYVGFDKPVPTVKPGGGSEGAWWEGEAQIDGVLSGSSNAITLMLEEDRVCRLHGSSKNDLPRYTVV</sequence>
<dbReference type="PRINTS" id="PR00348">
    <property type="entry name" value="UBIQUITIN"/>
</dbReference>
<keyword evidence="3" id="KW-1185">Reference proteome</keyword>
<dbReference type="OrthoDB" id="428577at2759"/>
<dbReference type="InterPro" id="IPR000626">
    <property type="entry name" value="Ubiquitin-like_dom"/>
</dbReference>
<dbReference type="PANTHER" id="PTHR10666">
    <property type="entry name" value="UBIQUITIN"/>
    <property type="match status" value="1"/>
</dbReference>
<protein>
    <recommendedName>
        <fullName evidence="1">Ubiquitin-like domain-containing protein</fullName>
    </recommendedName>
</protein>
<dbReference type="Gene3D" id="3.10.20.90">
    <property type="entry name" value="Phosphatidylinositol 3-kinase Catalytic Subunit, Chain A, domain 1"/>
    <property type="match status" value="1"/>
</dbReference>
<dbReference type="EMBL" id="JACAZH010000006">
    <property type="protein sequence ID" value="KAF7366612.1"/>
    <property type="molecule type" value="Genomic_DNA"/>
</dbReference>
<organism evidence="2 3">
    <name type="scientific">Mycena sanguinolenta</name>
    <dbReference type="NCBI Taxonomy" id="230812"/>
    <lineage>
        <taxon>Eukaryota</taxon>
        <taxon>Fungi</taxon>
        <taxon>Dikarya</taxon>
        <taxon>Basidiomycota</taxon>
        <taxon>Agaricomycotina</taxon>
        <taxon>Agaricomycetes</taxon>
        <taxon>Agaricomycetidae</taxon>
        <taxon>Agaricales</taxon>
        <taxon>Marasmiineae</taxon>
        <taxon>Mycenaceae</taxon>
        <taxon>Mycena</taxon>
    </lineage>
</organism>
<evidence type="ECO:0000259" key="1">
    <source>
        <dbReference type="PROSITE" id="PS50053"/>
    </source>
</evidence>
<gene>
    <name evidence="2" type="ORF">MSAN_00919000</name>
</gene>
<dbReference type="SMART" id="SM00213">
    <property type="entry name" value="UBQ"/>
    <property type="match status" value="1"/>
</dbReference>
<dbReference type="Proteomes" id="UP000623467">
    <property type="component" value="Unassembled WGS sequence"/>
</dbReference>
<proteinExistence type="predicted"/>
<comment type="caution">
    <text evidence="2">The sequence shown here is derived from an EMBL/GenBank/DDBJ whole genome shotgun (WGS) entry which is preliminary data.</text>
</comment>
<name>A0A8H7DBF0_9AGAR</name>
<dbReference type="SUPFAM" id="SSF54236">
    <property type="entry name" value="Ubiquitin-like"/>
    <property type="match status" value="1"/>
</dbReference>